<reference evidence="1" key="1">
    <citation type="journal article" date="2021" name="PeerJ">
        <title>Extensive microbial diversity within the chicken gut microbiome revealed by metagenomics and culture.</title>
        <authorList>
            <person name="Gilroy R."/>
            <person name="Ravi A."/>
            <person name="Getino M."/>
            <person name="Pursley I."/>
            <person name="Horton D.L."/>
            <person name="Alikhan N.F."/>
            <person name="Baker D."/>
            <person name="Gharbi K."/>
            <person name="Hall N."/>
            <person name="Watson M."/>
            <person name="Adriaenssens E.M."/>
            <person name="Foster-Nyarko E."/>
            <person name="Jarju S."/>
            <person name="Secka A."/>
            <person name="Antonio M."/>
            <person name="Oren A."/>
            <person name="Chaudhuri R.R."/>
            <person name="La Ragione R."/>
            <person name="Hildebrand F."/>
            <person name="Pallen M.J."/>
        </authorList>
    </citation>
    <scope>NUCLEOTIDE SEQUENCE</scope>
    <source>
        <strain evidence="1">ChiBcec1-1093</strain>
    </source>
</reference>
<protein>
    <submittedName>
        <fullName evidence="1">Uncharacterized protein</fullName>
    </submittedName>
</protein>
<evidence type="ECO:0000313" key="2">
    <source>
        <dbReference type="Proteomes" id="UP000824101"/>
    </source>
</evidence>
<organism evidence="1 2">
    <name type="scientific">Candidatus Lachnoclostridium stercorigallinarum</name>
    <dbReference type="NCBI Taxonomy" id="2838634"/>
    <lineage>
        <taxon>Bacteria</taxon>
        <taxon>Bacillati</taxon>
        <taxon>Bacillota</taxon>
        <taxon>Clostridia</taxon>
        <taxon>Lachnospirales</taxon>
        <taxon>Lachnospiraceae</taxon>
    </lineage>
</organism>
<dbReference type="AlphaFoldDB" id="A0A9D2GEB3"/>
<dbReference type="Proteomes" id="UP000824101">
    <property type="component" value="Unassembled WGS sequence"/>
</dbReference>
<name>A0A9D2GEB3_9FIRM</name>
<feature type="non-terminal residue" evidence="1">
    <location>
        <position position="1"/>
    </location>
</feature>
<evidence type="ECO:0000313" key="1">
    <source>
        <dbReference type="EMBL" id="HIZ78223.1"/>
    </source>
</evidence>
<gene>
    <name evidence="1" type="ORF">IAA17_00320</name>
</gene>
<proteinExistence type="predicted"/>
<sequence length="65" mass="7650">VPVFNHIFNYLLSERRKAEFDQCYNRFLREESPETVEEILKGLDILCGLAHRLKKGTDKEKGIKI</sequence>
<dbReference type="EMBL" id="DXBC01000006">
    <property type="protein sequence ID" value="HIZ78223.1"/>
    <property type="molecule type" value="Genomic_DNA"/>
</dbReference>
<accession>A0A9D2GEB3</accession>
<reference evidence="1" key="2">
    <citation type="submission" date="2021-04" db="EMBL/GenBank/DDBJ databases">
        <authorList>
            <person name="Gilroy R."/>
        </authorList>
    </citation>
    <scope>NUCLEOTIDE SEQUENCE</scope>
    <source>
        <strain evidence="1">ChiBcec1-1093</strain>
    </source>
</reference>
<comment type="caution">
    <text evidence="1">The sequence shown here is derived from an EMBL/GenBank/DDBJ whole genome shotgun (WGS) entry which is preliminary data.</text>
</comment>